<evidence type="ECO:0000256" key="1">
    <source>
        <dbReference type="SAM" id="Coils"/>
    </source>
</evidence>
<dbReference type="EMBL" id="PXYK01000023">
    <property type="protein sequence ID" value="PSJ56165.1"/>
    <property type="molecule type" value="Genomic_DNA"/>
</dbReference>
<organism evidence="2 3">
    <name type="scientific">Kumtagia ephedrae</name>
    <dbReference type="NCBI Taxonomy" id="2116701"/>
    <lineage>
        <taxon>Bacteria</taxon>
        <taxon>Pseudomonadati</taxon>
        <taxon>Pseudomonadota</taxon>
        <taxon>Alphaproteobacteria</taxon>
        <taxon>Hyphomicrobiales</taxon>
        <taxon>Phyllobacteriaceae</taxon>
        <taxon>Kumtagia</taxon>
    </lineage>
</organism>
<gene>
    <name evidence="2" type="ORF">C7I84_21620</name>
</gene>
<evidence type="ECO:0000313" key="2">
    <source>
        <dbReference type="EMBL" id="PSJ56165.1"/>
    </source>
</evidence>
<keyword evidence="1" id="KW-0175">Coiled coil</keyword>
<protein>
    <submittedName>
        <fullName evidence="2">Uncharacterized protein</fullName>
    </submittedName>
</protein>
<feature type="coiled-coil region" evidence="1">
    <location>
        <begin position="43"/>
        <end position="70"/>
    </location>
</feature>
<sequence length="126" mass="14369">MARCFEEFEQHRTPSRDEWQIMSFAICHSNELIRAAQAQWQVIQENQAANNKAEQELVALGEELRHELAEHDRLFATLRALHKAGRKSGDSELEAAYDASSENRGRCLELVQAIEAKLTSPARVYC</sequence>
<proteinExistence type="predicted"/>
<dbReference type="Proteomes" id="UP000241229">
    <property type="component" value="Unassembled WGS sequence"/>
</dbReference>
<keyword evidence="3" id="KW-1185">Reference proteome</keyword>
<accession>A0A2P7S118</accession>
<dbReference type="AlphaFoldDB" id="A0A2P7S118"/>
<comment type="caution">
    <text evidence="2">The sequence shown here is derived from an EMBL/GenBank/DDBJ whole genome shotgun (WGS) entry which is preliminary data.</text>
</comment>
<reference evidence="2 3" key="1">
    <citation type="submission" date="2018-03" db="EMBL/GenBank/DDBJ databases">
        <title>The draft genome of Mesorhizobium sp. 6GN-30.</title>
        <authorList>
            <person name="Liu L."/>
            <person name="Li L."/>
            <person name="Wang T."/>
            <person name="Zhang X."/>
            <person name="Liang L."/>
        </authorList>
    </citation>
    <scope>NUCLEOTIDE SEQUENCE [LARGE SCALE GENOMIC DNA]</scope>
    <source>
        <strain evidence="2 3">6GN30</strain>
    </source>
</reference>
<name>A0A2P7S118_9HYPH</name>
<evidence type="ECO:0000313" key="3">
    <source>
        <dbReference type="Proteomes" id="UP000241229"/>
    </source>
</evidence>